<sequence>MDGGGFGGQFVDLKFDSEEQNFPYHMLMSTKQFKILNRKLNYILQSQPDYGAKNSISDVKTIREDVNRNLDEVKVNVTKELRTNYSSLQEKVDTITVVVTKLGVLLGEIKKLVLKPAQTSFLTPEFLTQKIQILDQAIQKAVAPISNFANLLPTGAPPVAIGVQRGENEKIFSKDAKTNKGGNMKTTQ</sequence>
<evidence type="ECO:0000313" key="2">
    <source>
        <dbReference type="Proteomes" id="UP001177003"/>
    </source>
</evidence>
<gene>
    <name evidence="1" type="ORF">LSALG_LOCUS37753</name>
</gene>
<dbReference type="AlphaFoldDB" id="A0AA35ZU95"/>
<accession>A0AA35ZU95</accession>
<name>A0AA35ZU95_LACSI</name>
<organism evidence="1 2">
    <name type="scientific">Lactuca saligna</name>
    <name type="common">Willowleaf lettuce</name>
    <dbReference type="NCBI Taxonomy" id="75948"/>
    <lineage>
        <taxon>Eukaryota</taxon>
        <taxon>Viridiplantae</taxon>
        <taxon>Streptophyta</taxon>
        <taxon>Embryophyta</taxon>
        <taxon>Tracheophyta</taxon>
        <taxon>Spermatophyta</taxon>
        <taxon>Magnoliopsida</taxon>
        <taxon>eudicotyledons</taxon>
        <taxon>Gunneridae</taxon>
        <taxon>Pentapetalae</taxon>
        <taxon>asterids</taxon>
        <taxon>campanulids</taxon>
        <taxon>Asterales</taxon>
        <taxon>Asteraceae</taxon>
        <taxon>Cichorioideae</taxon>
        <taxon>Cichorieae</taxon>
        <taxon>Lactucinae</taxon>
        <taxon>Lactuca</taxon>
    </lineage>
</organism>
<dbReference type="EMBL" id="OX465084">
    <property type="protein sequence ID" value="CAI9299024.1"/>
    <property type="molecule type" value="Genomic_DNA"/>
</dbReference>
<keyword evidence="2" id="KW-1185">Reference proteome</keyword>
<protein>
    <submittedName>
        <fullName evidence="1">Uncharacterized protein</fullName>
    </submittedName>
</protein>
<proteinExistence type="predicted"/>
<evidence type="ECO:0000313" key="1">
    <source>
        <dbReference type="EMBL" id="CAI9299024.1"/>
    </source>
</evidence>
<reference evidence="1" key="1">
    <citation type="submission" date="2023-04" db="EMBL/GenBank/DDBJ databases">
        <authorList>
            <person name="Vijverberg K."/>
            <person name="Xiong W."/>
            <person name="Schranz E."/>
        </authorList>
    </citation>
    <scope>NUCLEOTIDE SEQUENCE</scope>
</reference>
<dbReference type="Proteomes" id="UP001177003">
    <property type="component" value="Chromosome 8"/>
</dbReference>